<gene>
    <name evidence="7" type="ORF">V6N12_054208</name>
</gene>
<comment type="subcellular location">
    <subcellularLocation>
        <location evidence="1 6">Secreted</location>
    </subcellularLocation>
</comment>
<evidence type="ECO:0000256" key="6">
    <source>
        <dbReference type="RuleBase" id="RU367044"/>
    </source>
</evidence>
<keyword evidence="8" id="KW-1185">Reference proteome</keyword>
<dbReference type="Proteomes" id="UP001472677">
    <property type="component" value="Unassembled WGS sequence"/>
</dbReference>
<evidence type="ECO:0000256" key="5">
    <source>
        <dbReference type="ARBA" id="ARBA00022729"/>
    </source>
</evidence>
<dbReference type="PANTHER" id="PTHR31232:SF43">
    <property type="entry name" value="S-PROTEIN HOMOLOG 29-RELATED"/>
    <property type="match status" value="1"/>
</dbReference>
<feature type="signal peptide" evidence="6">
    <location>
        <begin position="1"/>
        <end position="25"/>
    </location>
</feature>
<dbReference type="EMBL" id="JBBPBM010000038">
    <property type="protein sequence ID" value="KAK8526976.1"/>
    <property type="molecule type" value="Genomic_DNA"/>
</dbReference>
<proteinExistence type="inferred from homology"/>
<feature type="chain" id="PRO_5044962263" description="S-protein homolog" evidence="6">
    <location>
        <begin position="26"/>
        <end position="138"/>
    </location>
</feature>
<evidence type="ECO:0000256" key="3">
    <source>
        <dbReference type="ARBA" id="ARBA00022471"/>
    </source>
</evidence>
<evidence type="ECO:0000313" key="7">
    <source>
        <dbReference type="EMBL" id="KAK8526976.1"/>
    </source>
</evidence>
<dbReference type="Pfam" id="PF05938">
    <property type="entry name" value="Self-incomp_S1"/>
    <property type="match status" value="1"/>
</dbReference>
<comment type="caution">
    <text evidence="7">The sequence shown here is derived from an EMBL/GenBank/DDBJ whole genome shotgun (WGS) entry which is preliminary data.</text>
</comment>
<evidence type="ECO:0000256" key="2">
    <source>
        <dbReference type="ARBA" id="ARBA00005581"/>
    </source>
</evidence>
<dbReference type="InterPro" id="IPR010264">
    <property type="entry name" value="Self-incomp_S1"/>
</dbReference>
<name>A0ABR2D2E9_9ROSI</name>
<dbReference type="PANTHER" id="PTHR31232">
    <property type="match status" value="1"/>
</dbReference>
<sequence length="138" mass="16016">MSSWSINWLVLLLFLSLYFVVSVSGAYHTMTHVKITNKIQAGKDLIVHCKSKDDDLGVRVVPYGSNFEFKFHPSFFGVTLFFCGMQWDGSGAVFRFDIYDQKRDNPRCGKHCEWDIYPDGPCILNHDTFKIDKCYVWN</sequence>
<accession>A0ABR2D2E9</accession>
<reference evidence="7 8" key="1">
    <citation type="journal article" date="2024" name="G3 (Bethesda)">
        <title>Genome assembly of Hibiscus sabdariffa L. provides insights into metabolisms of medicinal natural products.</title>
        <authorList>
            <person name="Kim T."/>
        </authorList>
    </citation>
    <scope>NUCLEOTIDE SEQUENCE [LARGE SCALE GENOMIC DNA]</scope>
    <source>
        <strain evidence="7">TK-2024</strain>
        <tissue evidence="7">Old leaves</tissue>
    </source>
</reference>
<comment type="similarity">
    <text evidence="2 6">Belongs to the plant self-incompatibility (S1) protein family.</text>
</comment>
<protein>
    <recommendedName>
        <fullName evidence="6">S-protein homolog</fullName>
    </recommendedName>
</protein>
<organism evidence="7 8">
    <name type="scientific">Hibiscus sabdariffa</name>
    <name type="common">roselle</name>
    <dbReference type="NCBI Taxonomy" id="183260"/>
    <lineage>
        <taxon>Eukaryota</taxon>
        <taxon>Viridiplantae</taxon>
        <taxon>Streptophyta</taxon>
        <taxon>Embryophyta</taxon>
        <taxon>Tracheophyta</taxon>
        <taxon>Spermatophyta</taxon>
        <taxon>Magnoliopsida</taxon>
        <taxon>eudicotyledons</taxon>
        <taxon>Gunneridae</taxon>
        <taxon>Pentapetalae</taxon>
        <taxon>rosids</taxon>
        <taxon>malvids</taxon>
        <taxon>Malvales</taxon>
        <taxon>Malvaceae</taxon>
        <taxon>Malvoideae</taxon>
        <taxon>Hibiscus</taxon>
    </lineage>
</organism>
<evidence type="ECO:0000256" key="4">
    <source>
        <dbReference type="ARBA" id="ARBA00022525"/>
    </source>
</evidence>
<evidence type="ECO:0000256" key="1">
    <source>
        <dbReference type="ARBA" id="ARBA00004613"/>
    </source>
</evidence>
<evidence type="ECO:0000313" key="8">
    <source>
        <dbReference type="Proteomes" id="UP001472677"/>
    </source>
</evidence>
<keyword evidence="3 6" id="KW-0713">Self-incompatibility</keyword>
<keyword evidence="4 6" id="KW-0964">Secreted</keyword>
<keyword evidence="5 6" id="KW-0732">Signal</keyword>